<dbReference type="OrthoDB" id="9814383at2"/>
<dbReference type="Pfam" id="PF01433">
    <property type="entry name" value="Peptidase_M1"/>
    <property type="match status" value="1"/>
</dbReference>
<dbReference type="STRING" id="762486.SAMN05444411_101139"/>
<dbReference type="Proteomes" id="UP000199595">
    <property type="component" value="Unassembled WGS sequence"/>
</dbReference>
<evidence type="ECO:0000313" key="5">
    <source>
        <dbReference type="EMBL" id="SDW13823.1"/>
    </source>
</evidence>
<dbReference type="PANTHER" id="PTHR45726">
    <property type="entry name" value="LEUKOTRIENE A-4 HYDROLASE"/>
    <property type="match status" value="1"/>
</dbReference>
<comment type="cofactor">
    <cofactor evidence="2">
        <name>Zn(2+)</name>
        <dbReference type="ChEBI" id="CHEBI:29105"/>
    </cofactor>
    <text evidence="2">Binds 1 zinc ion per subunit.</text>
</comment>
<feature type="binding site" evidence="2">
    <location>
        <position position="364"/>
    </location>
    <ligand>
        <name>Zn(2+)</name>
        <dbReference type="ChEBI" id="CHEBI:29105"/>
        <note>catalytic</note>
    </ligand>
</feature>
<dbReference type="PANTHER" id="PTHR45726:SF3">
    <property type="entry name" value="LEUKOTRIENE A-4 HYDROLASE"/>
    <property type="match status" value="1"/>
</dbReference>
<evidence type="ECO:0000313" key="6">
    <source>
        <dbReference type="Proteomes" id="UP000199595"/>
    </source>
</evidence>
<feature type="signal peptide" evidence="3">
    <location>
        <begin position="1"/>
        <end position="19"/>
    </location>
</feature>
<evidence type="ECO:0000256" key="3">
    <source>
        <dbReference type="SAM" id="SignalP"/>
    </source>
</evidence>
<dbReference type="InterPro" id="IPR014782">
    <property type="entry name" value="Peptidase_M1_dom"/>
</dbReference>
<feature type="binding site" evidence="2">
    <location>
        <position position="368"/>
    </location>
    <ligand>
        <name>Zn(2+)</name>
        <dbReference type="ChEBI" id="CHEBI:29105"/>
        <note>catalytic</note>
    </ligand>
</feature>
<feature type="active site" description="Proton donor" evidence="1">
    <location>
        <position position="447"/>
    </location>
</feature>
<dbReference type="InterPro" id="IPR034015">
    <property type="entry name" value="M1_LTA4H"/>
</dbReference>
<evidence type="ECO:0000259" key="4">
    <source>
        <dbReference type="Pfam" id="PF01433"/>
    </source>
</evidence>
<gene>
    <name evidence="5" type="ORF">SAMN05444411_101139</name>
</gene>
<feature type="chain" id="PRO_5011473169" evidence="3">
    <location>
        <begin position="20"/>
        <end position="610"/>
    </location>
</feature>
<keyword evidence="2" id="KW-0862">Zinc</keyword>
<organism evidence="5 6">
    <name type="scientific">Lutibacter oricola</name>
    <dbReference type="NCBI Taxonomy" id="762486"/>
    <lineage>
        <taxon>Bacteria</taxon>
        <taxon>Pseudomonadati</taxon>
        <taxon>Bacteroidota</taxon>
        <taxon>Flavobacteriia</taxon>
        <taxon>Flavobacteriales</taxon>
        <taxon>Flavobacteriaceae</taxon>
        <taxon>Lutibacter</taxon>
    </lineage>
</organism>
<proteinExistence type="predicted"/>
<feature type="domain" description="Peptidase M1 membrane alanine aminopeptidase" evidence="4">
    <location>
        <begin position="314"/>
        <end position="506"/>
    </location>
</feature>
<dbReference type="SUPFAM" id="SSF55486">
    <property type="entry name" value="Metalloproteases ('zincins'), catalytic domain"/>
    <property type="match status" value="1"/>
</dbReference>
<dbReference type="RefSeq" id="WP_090118683.1">
    <property type="nucleotide sequence ID" value="NZ_FNNJ01000001.1"/>
</dbReference>
<evidence type="ECO:0000256" key="2">
    <source>
        <dbReference type="PIRSR" id="PIRSR634015-3"/>
    </source>
</evidence>
<dbReference type="Gene3D" id="1.10.390.10">
    <property type="entry name" value="Neutral Protease Domain 2"/>
    <property type="match status" value="1"/>
</dbReference>
<dbReference type="CDD" id="cd09604">
    <property type="entry name" value="M1_APN_like"/>
    <property type="match status" value="1"/>
</dbReference>
<dbReference type="AlphaFoldDB" id="A0A1H2R317"/>
<reference evidence="5 6" key="1">
    <citation type="submission" date="2016-10" db="EMBL/GenBank/DDBJ databases">
        <authorList>
            <person name="de Groot N.N."/>
        </authorList>
    </citation>
    <scope>NUCLEOTIDE SEQUENCE [LARGE SCALE GENOMIC DNA]</scope>
    <source>
        <strain evidence="5 6">DSM 24956</strain>
    </source>
</reference>
<keyword evidence="6" id="KW-1185">Reference proteome</keyword>
<dbReference type="GO" id="GO:0008237">
    <property type="term" value="F:metallopeptidase activity"/>
    <property type="evidence" value="ECO:0007669"/>
    <property type="project" value="InterPro"/>
</dbReference>
<dbReference type="EMBL" id="FNNJ01000001">
    <property type="protein sequence ID" value="SDW13823.1"/>
    <property type="molecule type" value="Genomic_DNA"/>
</dbReference>
<dbReference type="InterPro" id="IPR027268">
    <property type="entry name" value="Peptidase_M4/M1_CTD_sf"/>
</dbReference>
<name>A0A1H2R317_9FLAO</name>
<sequence length="610" mass="70053">MQKLFLLLFISTTILTAQTNPNYWQQHVDYTMNVDVDAENYQYTGTQKLVYTNNSPDVLDKVFYHLYFNAFQPGSEMDLRLQNIVDPDYRMVTNIGTKENPIYESRIAKLKQNEIGFLKVKSLKQNGKEVDYFVEGTVLEVTLNKAIEPGEIVTFNMEFEGQLPSHIRRAGRNSEDGIALSMAQWYPKMAEYDFEGWQAHPYIGREFQGVWGNFDVKISIDKKYTIASTGYLQNPQEIGHGYEDTSKKIIKQQQGNKLTWHFVAPKVHDFTWAADANYKHDVRETKCGVTLHFFYKNEGKYKKAWKEVQPYTEKALDYFNEHIGPYPWKQYSVIQGGDGGMEYAMCTLLAGGEKLGHIVGTLYHELAHSWFQQLLASNESKHSWMDEGFTTYISTLASNKIIKKGSDKPTNDDYLGYFYAVKNNIEEPLTTHADRFNTNVAFSIGSYTKGSMFLTQLNYIIGEENTANTLKKFYSDFKFTHPTPNDIKRTAEKVSGLHLDWYLNEWIETVNTIDYAVAKVDKNSVKLARVGQMPMPIDVSVTYVDGSSEDFYIPLNLMRGEKPTSATILKDWAWGKPTYSFVTKKEIKTVEIDVSGLMADVDRSNNFLNK</sequence>
<feature type="binding site" evidence="2">
    <location>
        <position position="387"/>
    </location>
    <ligand>
        <name>Zn(2+)</name>
        <dbReference type="ChEBI" id="CHEBI:29105"/>
        <note>catalytic</note>
    </ligand>
</feature>
<keyword evidence="2" id="KW-0479">Metal-binding</keyword>
<accession>A0A1H2R317</accession>
<feature type="active site" description="Proton acceptor" evidence="1">
    <location>
        <position position="365"/>
    </location>
</feature>
<protein>
    <submittedName>
        <fullName evidence="5">Peptidase family M1</fullName>
    </submittedName>
</protein>
<dbReference type="GO" id="GO:0008270">
    <property type="term" value="F:zinc ion binding"/>
    <property type="evidence" value="ECO:0007669"/>
    <property type="project" value="InterPro"/>
</dbReference>
<evidence type="ECO:0000256" key="1">
    <source>
        <dbReference type="PIRSR" id="PIRSR634015-1"/>
    </source>
</evidence>
<keyword evidence="3" id="KW-0732">Signal</keyword>